<evidence type="ECO:0000256" key="2">
    <source>
        <dbReference type="PIRSR" id="PIRSR000137-1"/>
    </source>
</evidence>
<dbReference type="Pfam" id="PF00732">
    <property type="entry name" value="GMC_oxred_N"/>
    <property type="match status" value="1"/>
</dbReference>
<evidence type="ECO:0000313" key="7">
    <source>
        <dbReference type="EMBL" id="GAP89806.1"/>
    </source>
</evidence>
<dbReference type="Proteomes" id="UP000054516">
    <property type="component" value="Unassembled WGS sequence"/>
</dbReference>
<dbReference type="Pfam" id="PF05199">
    <property type="entry name" value="GMC_oxred_C"/>
    <property type="match status" value="1"/>
</dbReference>
<dbReference type="PIRSF" id="PIRSF000137">
    <property type="entry name" value="Alcohol_oxidase"/>
    <property type="match status" value="1"/>
</dbReference>
<accession>A0A1W2TN75</accession>
<dbReference type="PROSITE" id="PS00623">
    <property type="entry name" value="GMC_OXRED_1"/>
    <property type="match status" value="1"/>
</dbReference>
<dbReference type="OMA" id="ATGWDWE"/>
<dbReference type="PANTHER" id="PTHR11552:SF123">
    <property type="entry name" value="GMC OXIDOREDUCTASE (AFU_ORTHOLOGUE AFUA_2G01770)-RELATED"/>
    <property type="match status" value="1"/>
</dbReference>
<dbReference type="Gene3D" id="3.50.50.60">
    <property type="entry name" value="FAD/NAD(P)-binding domain"/>
    <property type="match status" value="1"/>
</dbReference>
<organism evidence="7">
    <name type="scientific">Rosellinia necatrix</name>
    <name type="common">White root-rot fungus</name>
    <dbReference type="NCBI Taxonomy" id="77044"/>
    <lineage>
        <taxon>Eukaryota</taxon>
        <taxon>Fungi</taxon>
        <taxon>Dikarya</taxon>
        <taxon>Ascomycota</taxon>
        <taxon>Pezizomycotina</taxon>
        <taxon>Sordariomycetes</taxon>
        <taxon>Xylariomycetidae</taxon>
        <taxon>Xylariales</taxon>
        <taxon>Xylariaceae</taxon>
        <taxon>Rosellinia</taxon>
    </lineage>
</organism>
<keyword evidence="3 4" id="KW-0274">FAD</keyword>
<dbReference type="GO" id="GO:0016614">
    <property type="term" value="F:oxidoreductase activity, acting on CH-OH group of donors"/>
    <property type="evidence" value="ECO:0007669"/>
    <property type="project" value="InterPro"/>
</dbReference>
<comment type="similarity">
    <text evidence="1 4">Belongs to the GMC oxidoreductase family.</text>
</comment>
<feature type="active site" description="Proton acceptor" evidence="2">
    <location>
        <position position="519"/>
    </location>
</feature>
<evidence type="ECO:0000313" key="8">
    <source>
        <dbReference type="Proteomes" id="UP000054516"/>
    </source>
</evidence>
<feature type="binding site" evidence="3">
    <location>
        <begin position="520"/>
        <end position="521"/>
    </location>
    <ligand>
        <name>FAD</name>
        <dbReference type="ChEBI" id="CHEBI:57692"/>
    </ligand>
</feature>
<dbReference type="InterPro" id="IPR007867">
    <property type="entry name" value="GMC_OxRtase_C"/>
</dbReference>
<dbReference type="AlphaFoldDB" id="A0A1W2TN75"/>
<proteinExistence type="inferred from homology"/>
<name>A0A1W2TN75_ROSNE</name>
<dbReference type="STRING" id="77044.A0A1W2TN75"/>
<dbReference type="GO" id="GO:0050660">
    <property type="term" value="F:flavin adenine dinucleotide binding"/>
    <property type="evidence" value="ECO:0007669"/>
    <property type="project" value="InterPro"/>
</dbReference>
<dbReference type="OrthoDB" id="269227at2759"/>
<reference evidence="7" key="1">
    <citation type="submission" date="2016-03" db="EMBL/GenBank/DDBJ databases">
        <title>Draft genome sequence of Rosellinia necatrix.</title>
        <authorList>
            <person name="Kanematsu S."/>
        </authorList>
    </citation>
    <scope>NUCLEOTIDE SEQUENCE [LARGE SCALE GENOMIC DNA]</scope>
    <source>
        <strain evidence="7">W97</strain>
    </source>
</reference>
<dbReference type="InterPro" id="IPR012132">
    <property type="entry name" value="GMC_OxRdtase"/>
</dbReference>
<comment type="cofactor">
    <cofactor evidence="3">
        <name>FAD</name>
        <dbReference type="ChEBI" id="CHEBI:57692"/>
    </cofactor>
</comment>
<gene>
    <name evidence="7" type="ORF">SAMD00023353_3601160</name>
</gene>
<evidence type="ECO:0000256" key="4">
    <source>
        <dbReference type="RuleBase" id="RU003968"/>
    </source>
</evidence>
<dbReference type="SUPFAM" id="SSF51905">
    <property type="entry name" value="FAD/NAD(P)-binding domain"/>
    <property type="match status" value="1"/>
</dbReference>
<feature type="active site" description="Proton donor" evidence="2">
    <location>
        <position position="481"/>
    </location>
</feature>
<dbReference type="Gene3D" id="3.30.560.10">
    <property type="entry name" value="Glucose Oxidase, domain 3"/>
    <property type="match status" value="1"/>
</dbReference>
<evidence type="ECO:0000256" key="3">
    <source>
        <dbReference type="PIRSR" id="PIRSR000137-2"/>
    </source>
</evidence>
<sequence length="539" mass="57452">MGDLAADYIVVGGGLTGCPIASRLSESDKKPEVILLEAGPDPSGNPAATGFLSGLSLLGGELDYAYPSEPVSDTANRVHHLNAGKALGGGSILNFGGWLRADAADYDEWAEAAGDKRWGYEGLKPWLTKTERYDDAQADGQHGIDGPMHVTAISAAESGARKYPLRETVKQAWAEIGVLHNPDKEGGSTTGLSEMHENSYNGLRQPSNVAYPLDNVKVFTNTVAHRVTFDGTKATGVELADGRKITARKEVILSAGSYRTPQVLMLSGIGPSATLTKYGIPIVYDSPQVGQNLHDHFAMYLAFRLRDPSLGYALGSAGFQKPEFLNGFPWDWVASLPLPEDVIARNKAGEDLKKRNFYEIITAYVPPGIPGIPVDGTHIATSTMLLLPTSRGTVSIRSSSPNDPPRIQPSYFSTPIDRDALIHATRQTVKVLTATEAMKPIVEGESPPSGNGLDGLEPLTADASDELIEQRIRLTGTQHHHSGGTAAMGTVVDGEGRVLGVQGLRVGDASIIPVPLGGHPQSVLYAVAEQLAHMIVRDF</sequence>
<dbReference type="PANTHER" id="PTHR11552">
    <property type="entry name" value="GLUCOSE-METHANOL-CHOLINE GMC OXIDOREDUCTASE"/>
    <property type="match status" value="1"/>
</dbReference>
<dbReference type="InterPro" id="IPR000172">
    <property type="entry name" value="GMC_OxRdtase_N"/>
</dbReference>
<keyword evidence="4" id="KW-0285">Flavoprotein</keyword>
<dbReference type="PROSITE" id="PS00624">
    <property type="entry name" value="GMC_OXRED_2"/>
    <property type="match status" value="1"/>
</dbReference>
<feature type="domain" description="Glucose-methanol-choline oxidoreductase N-terminal" evidence="6">
    <location>
        <begin position="256"/>
        <end position="270"/>
    </location>
</feature>
<evidence type="ECO:0000259" key="5">
    <source>
        <dbReference type="PROSITE" id="PS00623"/>
    </source>
</evidence>
<protein>
    <submittedName>
        <fullName evidence="7">Putative glucose dehydrogenase</fullName>
    </submittedName>
</protein>
<feature type="domain" description="Glucose-methanol-choline oxidoreductase N-terminal" evidence="5">
    <location>
        <begin position="84"/>
        <end position="107"/>
    </location>
</feature>
<keyword evidence="8" id="KW-1185">Reference proteome</keyword>
<dbReference type="EMBL" id="DF977481">
    <property type="protein sequence ID" value="GAP89806.1"/>
    <property type="molecule type" value="Genomic_DNA"/>
</dbReference>
<evidence type="ECO:0000259" key="6">
    <source>
        <dbReference type="PROSITE" id="PS00624"/>
    </source>
</evidence>
<dbReference type="SUPFAM" id="SSF54373">
    <property type="entry name" value="FAD-linked reductases, C-terminal domain"/>
    <property type="match status" value="1"/>
</dbReference>
<dbReference type="InterPro" id="IPR036188">
    <property type="entry name" value="FAD/NAD-bd_sf"/>
</dbReference>
<evidence type="ECO:0000256" key="1">
    <source>
        <dbReference type="ARBA" id="ARBA00010790"/>
    </source>
</evidence>